<organism evidence="2">
    <name type="scientific">Photinus pyralis</name>
    <name type="common">Common eastern firefly</name>
    <name type="synonym">Lampyris pyralis</name>
    <dbReference type="NCBI Taxonomy" id="7054"/>
    <lineage>
        <taxon>Eukaryota</taxon>
        <taxon>Metazoa</taxon>
        <taxon>Ecdysozoa</taxon>
        <taxon>Arthropoda</taxon>
        <taxon>Hexapoda</taxon>
        <taxon>Insecta</taxon>
        <taxon>Pterygota</taxon>
        <taxon>Neoptera</taxon>
        <taxon>Endopterygota</taxon>
        <taxon>Coleoptera</taxon>
        <taxon>Polyphaga</taxon>
        <taxon>Elateriformia</taxon>
        <taxon>Elateroidea</taxon>
        <taxon>Lampyridae</taxon>
        <taxon>Lampyrinae</taxon>
        <taxon>Photinus</taxon>
    </lineage>
</organism>
<dbReference type="Pfam" id="PF10551">
    <property type="entry name" value="MULE"/>
    <property type="match status" value="1"/>
</dbReference>
<sequence>MDNTYKTNRYGLYLTQITAVTDQNTTTNIAFALLSSETKESYYWMLGSLNQIREEQNNIRAPLVIITDMELALKNAVKAIFPDCQQQLCHFHLFAAVQARIKRDWQGDEPRITNNKEHNAFKNNPTGLFKAFKRLVAADQFSDFRDI</sequence>
<dbReference type="InterPro" id="IPR018289">
    <property type="entry name" value="MULE_transposase_dom"/>
</dbReference>
<feature type="domain" description="MULE transposase" evidence="1">
    <location>
        <begin position="1"/>
        <end position="94"/>
    </location>
</feature>
<protein>
    <recommendedName>
        <fullName evidence="1">MULE transposase domain-containing protein</fullName>
    </recommendedName>
</protein>
<evidence type="ECO:0000259" key="1">
    <source>
        <dbReference type="Pfam" id="PF10551"/>
    </source>
</evidence>
<accession>A0A1Y1LWZ3</accession>
<dbReference type="PANTHER" id="PTHR47718:SF17">
    <property type="entry name" value="PROTEIN FAR1-RELATED SEQUENCE 5-LIKE"/>
    <property type="match status" value="1"/>
</dbReference>
<evidence type="ECO:0000313" key="2">
    <source>
        <dbReference type="EMBL" id="JAV76595.1"/>
    </source>
</evidence>
<name>A0A1Y1LWZ3_PHOPY</name>
<reference evidence="2" key="1">
    <citation type="journal article" date="2016" name="Sci. Rep.">
        <title>Molecular characterization of firefly nuptial gifts: a multi-omics approach sheds light on postcopulatory sexual selection.</title>
        <authorList>
            <person name="Al-Wathiqui N."/>
            <person name="Fallon T.R."/>
            <person name="South A."/>
            <person name="Weng J.K."/>
            <person name="Lewis S.M."/>
        </authorList>
    </citation>
    <scope>NUCLEOTIDE SEQUENCE</scope>
</reference>
<proteinExistence type="predicted"/>
<dbReference type="PANTHER" id="PTHR47718">
    <property type="entry name" value="OS01G0519700 PROTEIN"/>
    <property type="match status" value="1"/>
</dbReference>
<dbReference type="AlphaFoldDB" id="A0A1Y1LWZ3"/>
<dbReference type="EMBL" id="GEZM01048370">
    <property type="protein sequence ID" value="JAV76595.1"/>
    <property type="molecule type" value="Transcribed_RNA"/>
</dbReference>